<dbReference type="GO" id="GO:0004923">
    <property type="term" value="F:leukemia inhibitory factor receptor activity"/>
    <property type="evidence" value="ECO:0007669"/>
    <property type="project" value="Ensembl"/>
</dbReference>
<dbReference type="InterPro" id="IPR040817">
    <property type="entry name" value="LIFR_D2"/>
</dbReference>
<dbReference type="FunFam" id="2.60.40.10:FF:001148">
    <property type="entry name" value="oncostatin-M-specific receptor subunit beta"/>
    <property type="match status" value="1"/>
</dbReference>
<dbReference type="PROSITE" id="PS01353">
    <property type="entry name" value="HEMATOPO_REC_L_F2"/>
    <property type="match status" value="1"/>
</dbReference>
<evidence type="ECO:0000256" key="20">
    <source>
        <dbReference type="SAM" id="Phobius"/>
    </source>
</evidence>
<dbReference type="GeneID" id="100076167"/>
<feature type="compositionally biased region" description="Low complexity" evidence="19">
    <location>
        <begin position="1023"/>
        <end position="1033"/>
    </location>
</feature>
<dbReference type="InParanoid" id="F6R917"/>
<comment type="subunit">
    <text evidence="14">Heterodimer composed of LIFR and IL6ST. The heterodimer formed by LIFR and IL6ST interacts with the complex formed by CNTF and CNTFR.</text>
</comment>
<evidence type="ECO:0000256" key="14">
    <source>
        <dbReference type="ARBA" id="ARBA00062949"/>
    </source>
</evidence>
<evidence type="ECO:0000256" key="17">
    <source>
        <dbReference type="ARBA" id="ARBA00071726"/>
    </source>
</evidence>
<dbReference type="Gene3D" id="2.60.40.10">
    <property type="entry name" value="Immunoglobulins"/>
    <property type="match status" value="8"/>
</dbReference>
<feature type="domain" description="Fibronectin type-III" evidence="22">
    <location>
        <begin position="417"/>
        <end position="515"/>
    </location>
</feature>
<dbReference type="CTD" id="3977"/>
<reference evidence="23" key="2">
    <citation type="submission" date="2025-08" db="UniProtKB">
        <authorList>
            <consortium name="Ensembl"/>
        </authorList>
    </citation>
    <scope>IDENTIFICATION</scope>
    <source>
        <strain evidence="23">Glennie</strain>
    </source>
</reference>
<dbReference type="Pfam" id="PF18207">
    <property type="entry name" value="LIFR_N"/>
    <property type="match status" value="1"/>
</dbReference>
<dbReference type="Ensembl" id="ENSOANT00000018683.3">
    <property type="protein sequence ID" value="ENSOANP00000018680.3"/>
    <property type="gene ID" value="ENSOANG00000011785.3"/>
</dbReference>
<feature type="signal peptide" evidence="21">
    <location>
        <begin position="1"/>
        <end position="24"/>
    </location>
</feature>
<dbReference type="FunFam" id="2.60.40.10:FF:000657">
    <property type="entry name" value="Leukemia inhibitory factor receptor"/>
    <property type="match status" value="1"/>
</dbReference>
<keyword evidence="7" id="KW-0677">Repeat</keyword>
<dbReference type="GO" id="GO:0019838">
    <property type="term" value="F:growth factor binding"/>
    <property type="evidence" value="ECO:0007669"/>
    <property type="project" value="Ensembl"/>
</dbReference>
<dbReference type="GO" id="GO:0009897">
    <property type="term" value="C:external side of plasma membrane"/>
    <property type="evidence" value="ECO:0000318"/>
    <property type="project" value="GO_Central"/>
</dbReference>
<sequence>MWNNSSYQWLLSIILLCLTSQVHSQNQGAPHDLKCVTHNLKAWDCSWKASSSTDFVTTYEVCTENSFYPCNRTEKTRIELPAPSSAEYEITISALRLSGNVITKFVVNERNVSLIPVKPQIVSLIPEFSTSTLYLKWNDIGSAFPHNSKANWEIKVMRKENMEIVKLATFRTNLIGKDSVLAWHWTSDMPLECTSHSVSIRYYVDVLHFSGHKEWSEWSPPKTVFGYQAKLKNKVFPQDKVILVGSNITICCVIQDGDTFNEFLLGSQHYSPIHLDHRSVAIQIDKINASQSSGTNAVFFTEKDIVGTVIFVGYPPDTPQELNCETHNLKEILCSWKAGRATKLFGPYGTNYTLHERISGRSITHKSPDSLDENYLLLFQMVANQKLYNFTLQASNPLGRSETSVLVDITQKVVPRAPTKLFVQDDDSTNIILHWNMPGNFAKMRLLCQIEMNTVDSEPKVLNISIQGLDTSGYQVYLNMLNPYTRYTFRVRCSSENFWKWSEWSNRKQYSTKEALPSKGPDIWREWSTDGKKLIIYWKPLPINEAKGKILSYGLSYSSNKEIHYIPEVPVSQHEAEIRLDRSDYTISVVARNSVGLSPPSNISSVELPSDDLKMEKVVGTGKGILLSWNYNPNVTCDYVVKWCNSTHSDPCFVEWKKFPSNSSGALLESDHFQPGIKYNFSIYGCRDQRYQLFSSTVGYVKELAPSVAPNFTVEDTSADSVLVKWEDIPPDDLRGFLRGYLFYFDKGEKGTSKTRDLESGASELKVKNITDITQKTLRIADLQGRTSYHLVLRAYTNGGVGPEKDMYVVTKENSIGLIIAILIPVGVAIIVGVVTSVLCYRKREWIKETFYPDIPNPENSKALQFQKSICEGSTALKTLKMNPCTPNNLEVVETQSTAPKIEDPEMTSPGIIRSEEGSDAEPENLVVVSYCPPIIEEEISNLPGDEAGGSSQVIYIDVQSMYQPQAKPEEELANDSVDGAGYKPQMHLPINSPSADMTAEDDLDKMAGYRPQVNVNTWNLGSPDSPSSIDSSGEMVSFGSPCSINSRQFLIPPKDEDSPKPSSGGWSFTNFFHNRPND</sequence>
<dbReference type="Pfam" id="PF21177">
    <property type="entry name" value="LIF-R_Ig-like"/>
    <property type="match status" value="1"/>
</dbReference>
<dbReference type="InterPro" id="IPR036116">
    <property type="entry name" value="FN3_sf"/>
</dbReference>
<dbReference type="InterPro" id="IPR040901">
    <property type="entry name" value="LIFR_N"/>
</dbReference>
<dbReference type="AlphaFoldDB" id="F6R917"/>
<evidence type="ECO:0000256" key="11">
    <source>
        <dbReference type="ARBA" id="ARBA00023170"/>
    </source>
</evidence>
<dbReference type="PANTHER" id="PTHR48423">
    <property type="entry name" value="INTERLEUKIN-27 RECEPTOR SUBUNIT ALPHA"/>
    <property type="match status" value="1"/>
</dbReference>
<dbReference type="CDD" id="cd00063">
    <property type="entry name" value="FN3"/>
    <property type="match status" value="3"/>
</dbReference>
<evidence type="ECO:0000313" key="23">
    <source>
        <dbReference type="Ensembl" id="ENSOANP00000018680.3"/>
    </source>
</evidence>
<evidence type="ECO:0000259" key="22">
    <source>
        <dbReference type="PROSITE" id="PS50853"/>
    </source>
</evidence>
<evidence type="ECO:0000256" key="2">
    <source>
        <dbReference type="ARBA" id="ARBA00008921"/>
    </source>
</evidence>
<feature type="chain" id="PRO_5027922038" description="Leukemia inhibitory factor receptor" evidence="21">
    <location>
        <begin position="25"/>
        <end position="1079"/>
    </location>
</feature>
<feature type="region of interest" description="Disordered" evidence="19">
    <location>
        <begin position="1017"/>
        <end position="1079"/>
    </location>
</feature>
<keyword evidence="12" id="KW-0325">Glycoprotein</keyword>
<comment type="similarity">
    <text evidence="2">Belongs to the type I cytokine receptor family. Type 2 subfamily.</text>
</comment>
<keyword evidence="3" id="KW-1003">Cell membrane</keyword>
<dbReference type="FunFam" id="2.60.40.10:FF:000607">
    <property type="entry name" value="Leukemia inhibitory factor receptor"/>
    <property type="match status" value="1"/>
</dbReference>
<dbReference type="FunFam" id="2.60.40.10:FF:000578">
    <property type="entry name" value="Leukemia inhibitory factor receptor"/>
    <property type="match status" value="1"/>
</dbReference>
<dbReference type="PANTHER" id="PTHR48423:SF1">
    <property type="entry name" value="INTERLEUKIN-27 RECEPTOR SUBUNIT ALPHA"/>
    <property type="match status" value="1"/>
</dbReference>
<evidence type="ECO:0000256" key="7">
    <source>
        <dbReference type="ARBA" id="ARBA00022737"/>
    </source>
</evidence>
<evidence type="ECO:0000313" key="24">
    <source>
        <dbReference type="Proteomes" id="UP000002279"/>
    </source>
</evidence>
<evidence type="ECO:0000256" key="6">
    <source>
        <dbReference type="ARBA" id="ARBA00022729"/>
    </source>
</evidence>
<comment type="function">
    <text evidence="13">Signal-transducing molecule. May have a common pathway with IL6ST. The soluble form inhibits the biological activity of LIF by blocking its binding to receptors on target cells.</text>
</comment>
<evidence type="ECO:0000256" key="18">
    <source>
        <dbReference type="ARBA" id="ARBA00079310"/>
    </source>
</evidence>
<dbReference type="Pfam" id="PF25552">
    <property type="entry name" value="LIFR_D4"/>
    <property type="match status" value="1"/>
</dbReference>
<dbReference type="FunFam" id="2.60.40.10:FF:000738">
    <property type="entry name" value="Leukemia inhibitory factor receptor"/>
    <property type="match status" value="1"/>
</dbReference>
<dbReference type="InterPro" id="IPR013783">
    <property type="entry name" value="Ig-like_fold"/>
</dbReference>
<dbReference type="FunCoup" id="F6R917">
    <property type="interactions" value="602"/>
</dbReference>
<organism evidence="23 24">
    <name type="scientific">Ornithorhynchus anatinus</name>
    <name type="common">Duckbill platypus</name>
    <dbReference type="NCBI Taxonomy" id="9258"/>
    <lineage>
        <taxon>Eukaryota</taxon>
        <taxon>Metazoa</taxon>
        <taxon>Chordata</taxon>
        <taxon>Craniata</taxon>
        <taxon>Vertebrata</taxon>
        <taxon>Euteleostomi</taxon>
        <taxon>Mammalia</taxon>
        <taxon>Monotremata</taxon>
        <taxon>Ornithorhynchidae</taxon>
        <taxon>Ornithorhynchus</taxon>
    </lineage>
</organism>
<evidence type="ECO:0000256" key="19">
    <source>
        <dbReference type="SAM" id="MobiDB-lite"/>
    </source>
</evidence>
<dbReference type="FunFam" id="2.60.40.10:FF:001011">
    <property type="entry name" value="leukemia inhibitory factor receptor"/>
    <property type="match status" value="1"/>
</dbReference>
<comment type="subunit">
    <text evidence="15">Heterodimer composed of OSMR and IL6ST (type II OSM receptor). Heterodimer with IL31RA to form the IL31 receptor.</text>
</comment>
<keyword evidence="24" id="KW-1185">Reference proteome</keyword>
<evidence type="ECO:0000256" key="4">
    <source>
        <dbReference type="ARBA" id="ARBA00022553"/>
    </source>
</evidence>
<evidence type="ECO:0000256" key="8">
    <source>
        <dbReference type="ARBA" id="ARBA00022989"/>
    </source>
</evidence>
<dbReference type="PROSITE" id="PS50853">
    <property type="entry name" value="FN3"/>
    <property type="match status" value="3"/>
</dbReference>
<dbReference type="GO" id="GO:0004896">
    <property type="term" value="F:cytokine receptor activity"/>
    <property type="evidence" value="ECO:0000318"/>
    <property type="project" value="GO_Central"/>
</dbReference>
<dbReference type="GO" id="GO:0005127">
    <property type="term" value="F:ciliary neurotrophic factor receptor binding"/>
    <property type="evidence" value="ECO:0000318"/>
    <property type="project" value="GO_Central"/>
</dbReference>
<dbReference type="InterPro" id="IPR052672">
    <property type="entry name" value="Type1_Cytokine_Rcpt_Type2"/>
</dbReference>
<dbReference type="GeneTree" id="ENSGT00940000155776"/>
<dbReference type="InterPro" id="IPR048497">
    <property type="entry name" value="LIF-R-like_Ig-like"/>
</dbReference>
<keyword evidence="11" id="KW-0675">Receptor</keyword>
<evidence type="ECO:0000256" key="9">
    <source>
        <dbReference type="ARBA" id="ARBA00023136"/>
    </source>
</evidence>
<keyword evidence="6 21" id="KW-0732">Signal</keyword>
<keyword evidence="5 20" id="KW-0812">Transmembrane</keyword>
<dbReference type="RefSeq" id="XP_028915040.1">
    <property type="nucleotide sequence ID" value="XM_029059207.2"/>
</dbReference>
<name>F6R917_ORNAN</name>
<dbReference type="SUPFAM" id="SSF49265">
    <property type="entry name" value="Fibronectin type III"/>
    <property type="match status" value="4"/>
</dbReference>
<reference evidence="23" key="3">
    <citation type="submission" date="2025-09" db="UniProtKB">
        <authorList>
            <consortium name="Ensembl"/>
        </authorList>
    </citation>
    <scope>IDENTIFICATION</scope>
    <source>
        <strain evidence="23">Glennie</strain>
    </source>
</reference>
<dbReference type="HOGENOM" id="CLU_283805_0_0_1"/>
<protein>
    <recommendedName>
        <fullName evidence="16">Leukemia inhibitory factor receptor</fullName>
    </recommendedName>
    <alternativeName>
        <fullName evidence="18">Interleukin-31 receptor subunit beta</fullName>
    </alternativeName>
    <alternativeName>
        <fullName evidence="17">Oncostatin-M-specific receptor subunit beta</fullName>
    </alternativeName>
</protein>
<dbReference type="OrthoDB" id="6382334at2759"/>
<gene>
    <name evidence="23" type="primary">LIFR</name>
</gene>
<dbReference type="FunFam" id="2.60.40.10:FF:000808">
    <property type="entry name" value="Leukemia inhibitory factor receptor"/>
    <property type="match status" value="1"/>
</dbReference>
<reference evidence="23 24" key="1">
    <citation type="journal article" date="2008" name="Nature">
        <title>Genome analysis of the platypus reveals unique signatures of evolution.</title>
        <authorList>
            <person name="Warren W.C."/>
            <person name="Hillier L.W."/>
            <person name="Marshall Graves J.A."/>
            <person name="Birney E."/>
            <person name="Ponting C.P."/>
            <person name="Grutzner F."/>
            <person name="Belov K."/>
            <person name="Miller W."/>
            <person name="Clarke L."/>
            <person name="Chinwalla A.T."/>
            <person name="Yang S.P."/>
            <person name="Heger A."/>
            <person name="Locke D.P."/>
            <person name="Miethke P."/>
            <person name="Waters P.D."/>
            <person name="Veyrunes F."/>
            <person name="Fulton L."/>
            <person name="Fulton B."/>
            <person name="Graves T."/>
            <person name="Wallis J."/>
            <person name="Puente X.S."/>
            <person name="Lopez-Otin C."/>
            <person name="Ordonez G.R."/>
            <person name="Eichler E.E."/>
            <person name="Chen L."/>
            <person name="Cheng Z."/>
            <person name="Deakin J.E."/>
            <person name="Alsop A."/>
            <person name="Thompson K."/>
            <person name="Kirby P."/>
            <person name="Papenfuss A.T."/>
            <person name="Wakefield M.J."/>
            <person name="Olender T."/>
            <person name="Lancet D."/>
            <person name="Huttley G.A."/>
            <person name="Smit A.F."/>
            <person name="Pask A."/>
            <person name="Temple-Smith P."/>
            <person name="Batzer M.A."/>
            <person name="Walker J.A."/>
            <person name="Konkel M.K."/>
            <person name="Harris R.S."/>
            <person name="Whittington C.M."/>
            <person name="Wong E.S."/>
            <person name="Gemmell N.J."/>
            <person name="Buschiazzo E."/>
            <person name="Vargas Jentzsch I.M."/>
            <person name="Merkel A."/>
            <person name="Schmitz J."/>
            <person name="Zemann A."/>
            <person name="Churakov G."/>
            <person name="Kriegs J.O."/>
            <person name="Brosius J."/>
            <person name="Murchison E.P."/>
            <person name="Sachidanandam R."/>
            <person name="Smith C."/>
            <person name="Hannon G.J."/>
            <person name="Tsend-Ayush E."/>
            <person name="McMillan D."/>
            <person name="Attenborough R."/>
            <person name="Rens W."/>
            <person name="Ferguson-Smith M."/>
            <person name="Lefevre C.M."/>
            <person name="Sharp J.A."/>
            <person name="Nicholas K.R."/>
            <person name="Ray D.A."/>
            <person name="Kube M."/>
            <person name="Reinhardt R."/>
            <person name="Pringle T.H."/>
            <person name="Taylor J."/>
            <person name="Jones R.C."/>
            <person name="Nixon B."/>
            <person name="Dacheux J.L."/>
            <person name="Niwa H."/>
            <person name="Sekita Y."/>
            <person name="Huang X."/>
            <person name="Stark A."/>
            <person name="Kheradpour P."/>
            <person name="Kellis M."/>
            <person name="Flicek P."/>
            <person name="Chen Y."/>
            <person name="Webber C."/>
            <person name="Hardison R."/>
            <person name="Nelson J."/>
            <person name="Hallsworth-Pepin K."/>
            <person name="Delehaunty K."/>
            <person name="Markovic C."/>
            <person name="Minx P."/>
            <person name="Feng Y."/>
            <person name="Kremitzki C."/>
            <person name="Mitreva M."/>
            <person name="Glasscock J."/>
            <person name="Wylie T."/>
            <person name="Wohldmann P."/>
            <person name="Thiru P."/>
            <person name="Nhan M.N."/>
            <person name="Pohl C.S."/>
            <person name="Smith S.M."/>
            <person name="Hou S."/>
            <person name="Nefedov M."/>
            <person name="de Jong P.J."/>
            <person name="Renfree M.B."/>
            <person name="Mardis E.R."/>
            <person name="Wilson R.K."/>
        </authorList>
    </citation>
    <scope>NUCLEOTIDE SEQUENCE [LARGE SCALE GENOMIC DNA]</scope>
    <source>
        <strain evidence="23 24">Glennie</strain>
    </source>
</reference>
<dbReference type="OMA" id="FFLYGCK"/>
<accession>F6R917</accession>
<evidence type="ECO:0000256" key="3">
    <source>
        <dbReference type="ARBA" id="ARBA00022475"/>
    </source>
</evidence>
<dbReference type="FunFam" id="2.60.40.10:FF:001265">
    <property type="entry name" value="Leukemia inhibitory factor receptor"/>
    <property type="match status" value="1"/>
</dbReference>
<feature type="domain" description="Fibronectin type-III" evidence="22">
    <location>
        <begin position="520"/>
        <end position="611"/>
    </location>
</feature>
<dbReference type="eggNOG" id="ENOG502QQF6">
    <property type="taxonomic scope" value="Eukaryota"/>
</dbReference>
<dbReference type="Proteomes" id="UP000002279">
    <property type="component" value="Chromosome 3"/>
</dbReference>
<comment type="subcellular location">
    <subcellularLocation>
        <location evidence="1">Cell membrane</location>
        <topology evidence="1">Single-pass type I membrane protein</topology>
    </subcellularLocation>
</comment>
<feature type="domain" description="Fibronectin type-III" evidence="22">
    <location>
        <begin position="708"/>
        <end position="815"/>
    </location>
</feature>
<evidence type="ECO:0000256" key="1">
    <source>
        <dbReference type="ARBA" id="ARBA00004251"/>
    </source>
</evidence>
<keyword evidence="9 20" id="KW-0472">Membrane</keyword>
<dbReference type="KEGG" id="oaa:100076167"/>
<evidence type="ECO:0000256" key="13">
    <source>
        <dbReference type="ARBA" id="ARBA00054569"/>
    </source>
</evidence>
<proteinExistence type="inferred from homology"/>
<dbReference type="GO" id="GO:0019955">
    <property type="term" value="F:cytokine binding"/>
    <property type="evidence" value="ECO:0000318"/>
    <property type="project" value="GO_Central"/>
</dbReference>
<dbReference type="Pfam" id="PF17971">
    <property type="entry name" value="LIFR_D2"/>
    <property type="match status" value="1"/>
</dbReference>
<dbReference type="STRING" id="9258.ENSOANP00000018680"/>
<dbReference type="GO" id="GO:0008284">
    <property type="term" value="P:positive regulation of cell population proliferation"/>
    <property type="evidence" value="ECO:0000318"/>
    <property type="project" value="GO_Central"/>
</dbReference>
<evidence type="ECO:0000256" key="15">
    <source>
        <dbReference type="ARBA" id="ARBA00064786"/>
    </source>
</evidence>
<evidence type="ECO:0000256" key="16">
    <source>
        <dbReference type="ARBA" id="ARBA00069968"/>
    </source>
</evidence>
<evidence type="ECO:0000256" key="21">
    <source>
        <dbReference type="SAM" id="SignalP"/>
    </source>
</evidence>
<keyword evidence="4" id="KW-0597">Phosphoprotein</keyword>
<dbReference type="GO" id="GO:0004924">
    <property type="term" value="F:oncostatin-M receptor activity"/>
    <property type="evidence" value="ECO:0007669"/>
    <property type="project" value="Ensembl"/>
</dbReference>
<dbReference type="InterPro" id="IPR003529">
    <property type="entry name" value="Hematopoietin_rcpt_Gp130_CS"/>
</dbReference>
<feature type="transmembrane region" description="Helical" evidence="20">
    <location>
        <begin position="816"/>
        <end position="841"/>
    </location>
</feature>
<dbReference type="InterPro" id="IPR003961">
    <property type="entry name" value="FN3_dom"/>
</dbReference>
<dbReference type="GO" id="GO:0043235">
    <property type="term" value="C:receptor complex"/>
    <property type="evidence" value="ECO:0000318"/>
    <property type="project" value="GO_Central"/>
</dbReference>
<dbReference type="SMART" id="SM00060">
    <property type="entry name" value="FN3"/>
    <property type="match status" value="5"/>
</dbReference>
<dbReference type="Bgee" id="ENSOANG00000011785">
    <property type="expression patterns" value="Expressed in ovary and 8 other cell types or tissues"/>
</dbReference>
<evidence type="ECO:0000256" key="10">
    <source>
        <dbReference type="ARBA" id="ARBA00023157"/>
    </source>
</evidence>
<keyword evidence="8 20" id="KW-1133">Transmembrane helix</keyword>
<evidence type="ECO:0000256" key="5">
    <source>
        <dbReference type="ARBA" id="ARBA00022692"/>
    </source>
</evidence>
<keyword evidence="10" id="KW-1015">Disulfide bond</keyword>
<dbReference type="GO" id="GO:0019221">
    <property type="term" value="P:cytokine-mediated signaling pathway"/>
    <property type="evidence" value="ECO:0000318"/>
    <property type="project" value="GO_Central"/>
</dbReference>
<evidence type="ECO:0000256" key="12">
    <source>
        <dbReference type="ARBA" id="ARBA00023180"/>
    </source>
</evidence>